<dbReference type="InterPro" id="IPR015424">
    <property type="entry name" value="PyrdxlP-dep_Trfase"/>
</dbReference>
<evidence type="ECO:0000256" key="3">
    <source>
        <dbReference type="ARBA" id="ARBA00022576"/>
    </source>
</evidence>
<dbReference type="Pfam" id="PF00155">
    <property type="entry name" value="Aminotran_1_2"/>
    <property type="match status" value="1"/>
</dbReference>
<dbReference type="CDD" id="cd00609">
    <property type="entry name" value="AAT_like"/>
    <property type="match status" value="1"/>
</dbReference>
<evidence type="ECO:0000313" key="7">
    <source>
        <dbReference type="EMBL" id="PPR02666.1"/>
    </source>
</evidence>
<dbReference type="SUPFAM" id="SSF53383">
    <property type="entry name" value="PLP-dependent transferases"/>
    <property type="match status" value="1"/>
</dbReference>
<protein>
    <recommendedName>
        <fullName evidence="6">Aminotransferase class I/classII large domain-containing protein</fullName>
    </recommendedName>
</protein>
<evidence type="ECO:0000256" key="2">
    <source>
        <dbReference type="ARBA" id="ARBA00007441"/>
    </source>
</evidence>
<gene>
    <name evidence="7" type="ORF">CVT24_002149</name>
</gene>
<dbReference type="GO" id="GO:1901605">
    <property type="term" value="P:alpha-amino acid metabolic process"/>
    <property type="evidence" value="ECO:0007669"/>
    <property type="project" value="TreeGrafter"/>
</dbReference>
<dbReference type="InterPro" id="IPR004839">
    <property type="entry name" value="Aminotransferase_I/II_large"/>
</dbReference>
<comment type="similarity">
    <text evidence="2">Belongs to the class-I pyridoxal-phosphate-dependent aminotransferase family.</text>
</comment>
<dbReference type="GO" id="GO:0008483">
    <property type="term" value="F:transaminase activity"/>
    <property type="evidence" value="ECO:0007669"/>
    <property type="project" value="UniProtKB-KW"/>
</dbReference>
<dbReference type="InParanoid" id="A0A409YI42"/>
<evidence type="ECO:0000259" key="6">
    <source>
        <dbReference type="Pfam" id="PF00155"/>
    </source>
</evidence>
<accession>A0A409YI42</accession>
<dbReference type="OrthoDB" id="691673at2759"/>
<dbReference type="AlphaFoldDB" id="A0A409YI42"/>
<feature type="domain" description="Aminotransferase class I/classII large" evidence="6">
    <location>
        <begin position="118"/>
        <end position="438"/>
    </location>
</feature>
<dbReference type="GO" id="GO:0030170">
    <property type="term" value="F:pyridoxal phosphate binding"/>
    <property type="evidence" value="ECO:0007669"/>
    <property type="project" value="InterPro"/>
</dbReference>
<keyword evidence="3" id="KW-0032">Aminotransferase</keyword>
<dbReference type="InterPro" id="IPR050859">
    <property type="entry name" value="Class-I_PLP-dep_aminotransf"/>
</dbReference>
<dbReference type="STRING" id="181874.A0A409YI42"/>
<reference evidence="7 8" key="1">
    <citation type="journal article" date="2018" name="Evol. Lett.">
        <title>Horizontal gene cluster transfer increased hallucinogenic mushroom diversity.</title>
        <authorList>
            <person name="Reynolds H.T."/>
            <person name="Vijayakumar V."/>
            <person name="Gluck-Thaler E."/>
            <person name="Korotkin H.B."/>
            <person name="Matheny P.B."/>
            <person name="Slot J.C."/>
        </authorList>
    </citation>
    <scope>NUCLEOTIDE SEQUENCE [LARGE SCALE GENOMIC DNA]</scope>
    <source>
        <strain evidence="7 8">2629</strain>
    </source>
</reference>
<evidence type="ECO:0000256" key="5">
    <source>
        <dbReference type="ARBA" id="ARBA00022898"/>
    </source>
</evidence>
<evidence type="ECO:0000313" key="8">
    <source>
        <dbReference type="Proteomes" id="UP000284842"/>
    </source>
</evidence>
<proteinExistence type="inferred from homology"/>
<dbReference type="PANTHER" id="PTHR42790">
    <property type="entry name" value="AMINOTRANSFERASE"/>
    <property type="match status" value="1"/>
</dbReference>
<name>A0A409YI42_9AGAR</name>
<dbReference type="PANTHER" id="PTHR42790:SF19">
    <property type="entry name" value="KYNURENINE_ALPHA-AMINOADIPATE AMINOTRANSFERASE, MITOCHONDRIAL"/>
    <property type="match status" value="1"/>
</dbReference>
<dbReference type="Gene3D" id="3.40.640.10">
    <property type="entry name" value="Type I PLP-dependent aspartate aminotransferase-like (Major domain)"/>
    <property type="match status" value="1"/>
</dbReference>
<sequence length="452" mass="50336">MVQETINGSSKPSLKVLPPSYYDKFLSHEAKLRGFSPIRGLLPLESTPGLISLLAGKPNPDTFPFTSFRIESRSADASKPSTLTLEGSELHEALQYGATAGLKPLVEWMTGLQEFSHGRDRTQGDWRVTMGSGSQDVVYKGAMCILNPGDAVLVESPVYAGVLPVFNDRQCEKIEVDTDEHGIRSSSLREILEAWPVEKPKPKALYTVPYGCNPTGMTATLERRLEVLELAKEHDFIILEDDPYFYLYYGQAPRYPSYFALEAQTGEVGRVLRFDSFSKVLSAGMRIGCASGPKTLIDAIDRHTETSNLQVATLTQMIAFKLLDQWGFEGFITHTQRVSAFYRERRDMFEDAMRQHLTGLVEWTTPEAGMFVWFKLIVDPSSPSGGDSEEAIRNIAFKKGVLALPGTIFLPSGRKTAYVRASFSMVSQEQMHLALSRLKEAILEARLAVTKQ</sequence>
<keyword evidence="5" id="KW-0663">Pyridoxal phosphate</keyword>
<keyword evidence="4" id="KW-0808">Transferase</keyword>
<evidence type="ECO:0000256" key="4">
    <source>
        <dbReference type="ARBA" id="ARBA00022679"/>
    </source>
</evidence>
<keyword evidence="8" id="KW-1185">Reference proteome</keyword>
<dbReference type="Proteomes" id="UP000284842">
    <property type="component" value="Unassembled WGS sequence"/>
</dbReference>
<evidence type="ECO:0000256" key="1">
    <source>
        <dbReference type="ARBA" id="ARBA00001933"/>
    </source>
</evidence>
<dbReference type="InterPro" id="IPR015421">
    <property type="entry name" value="PyrdxlP-dep_Trfase_major"/>
</dbReference>
<comment type="cofactor">
    <cofactor evidence="1">
        <name>pyridoxal 5'-phosphate</name>
        <dbReference type="ChEBI" id="CHEBI:597326"/>
    </cofactor>
</comment>
<dbReference type="EMBL" id="NHTK01001156">
    <property type="protein sequence ID" value="PPR02666.1"/>
    <property type="molecule type" value="Genomic_DNA"/>
</dbReference>
<comment type="caution">
    <text evidence="7">The sequence shown here is derived from an EMBL/GenBank/DDBJ whole genome shotgun (WGS) entry which is preliminary data.</text>
</comment>
<organism evidence="7 8">
    <name type="scientific">Panaeolus cyanescens</name>
    <dbReference type="NCBI Taxonomy" id="181874"/>
    <lineage>
        <taxon>Eukaryota</taxon>
        <taxon>Fungi</taxon>
        <taxon>Dikarya</taxon>
        <taxon>Basidiomycota</taxon>
        <taxon>Agaricomycotina</taxon>
        <taxon>Agaricomycetes</taxon>
        <taxon>Agaricomycetidae</taxon>
        <taxon>Agaricales</taxon>
        <taxon>Agaricineae</taxon>
        <taxon>Galeropsidaceae</taxon>
        <taxon>Panaeolus</taxon>
    </lineage>
</organism>